<feature type="transmembrane region" description="Helical" evidence="11">
    <location>
        <begin position="525"/>
        <end position="543"/>
    </location>
</feature>
<reference evidence="14" key="2">
    <citation type="submission" date="2025-08" db="UniProtKB">
        <authorList>
            <consortium name="RefSeq"/>
        </authorList>
    </citation>
    <scope>IDENTIFICATION</scope>
    <source>
        <tissue evidence="14">Leaf</tissue>
    </source>
</reference>
<evidence type="ECO:0000256" key="7">
    <source>
        <dbReference type="ARBA" id="ARBA00022824"/>
    </source>
</evidence>
<keyword evidence="8 11" id="KW-1133">Transmembrane helix</keyword>
<dbReference type="RefSeq" id="XP_021841058.1">
    <property type="nucleotide sequence ID" value="XM_021985366.2"/>
</dbReference>
<feature type="transmembrane region" description="Helical" evidence="11">
    <location>
        <begin position="849"/>
        <end position="873"/>
    </location>
</feature>
<keyword evidence="9 11" id="KW-0472">Membrane</keyword>
<dbReference type="PANTHER" id="PTHR23072:SF0">
    <property type="entry name" value="GPI ETHANOLAMINE PHOSPHATE TRANSFERASE 2"/>
    <property type="match status" value="1"/>
</dbReference>
<evidence type="ECO:0000256" key="1">
    <source>
        <dbReference type="ARBA" id="ARBA00004477"/>
    </source>
</evidence>
<evidence type="ECO:0000256" key="10">
    <source>
        <dbReference type="ARBA" id="ARBA00023180"/>
    </source>
</evidence>
<evidence type="ECO:0000256" key="2">
    <source>
        <dbReference type="ARBA" id="ARBA00004687"/>
    </source>
</evidence>
<keyword evidence="10" id="KW-0325">Glycoprotein</keyword>
<feature type="domain" description="GPI ethanolamine phosphate transferase 2 C-terminal" evidence="12">
    <location>
        <begin position="521"/>
        <end position="957"/>
    </location>
</feature>
<dbReference type="GO" id="GO:0006506">
    <property type="term" value="P:GPI anchor biosynthetic process"/>
    <property type="evidence" value="ECO:0000318"/>
    <property type="project" value="GO_Central"/>
</dbReference>
<evidence type="ECO:0000313" key="13">
    <source>
        <dbReference type="Proteomes" id="UP000813463"/>
    </source>
</evidence>
<evidence type="ECO:0000256" key="5">
    <source>
        <dbReference type="ARBA" id="ARBA00022679"/>
    </source>
</evidence>
<keyword evidence="13" id="KW-1185">Reference proteome</keyword>
<comment type="similarity">
    <text evidence="3">Belongs to the PIGG/PIGN/PIGO family. PIGG subfamily.</text>
</comment>
<feature type="transmembrane region" description="Helical" evidence="11">
    <location>
        <begin position="934"/>
        <end position="960"/>
    </location>
</feature>
<feature type="transmembrane region" description="Helical" evidence="11">
    <location>
        <begin position="633"/>
        <end position="650"/>
    </location>
</feature>
<accession>A0A9R0JNR6</accession>
<protein>
    <submittedName>
        <fullName evidence="14">Uncharacterized protein isoform X1</fullName>
    </submittedName>
</protein>
<name>A0A9R0JNR6_SPIOL</name>
<evidence type="ECO:0000256" key="9">
    <source>
        <dbReference type="ARBA" id="ARBA00023136"/>
    </source>
</evidence>
<dbReference type="OrthoDB" id="272139at2759"/>
<dbReference type="SUPFAM" id="SSF53649">
    <property type="entry name" value="Alkaline phosphatase-like"/>
    <property type="match status" value="1"/>
</dbReference>
<evidence type="ECO:0000256" key="4">
    <source>
        <dbReference type="ARBA" id="ARBA00022502"/>
    </source>
</evidence>
<gene>
    <name evidence="14" type="primary">LOC110781121</name>
</gene>
<dbReference type="GO" id="GO:0005789">
    <property type="term" value="C:endoplasmic reticulum membrane"/>
    <property type="evidence" value="ECO:0000318"/>
    <property type="project" value="GO_Central"/>
</dbReference>
<evidence type="ECO:0000256" key="3">
    <source>
        <dbReference type="ARBA" id="ARBA00005315"/>
    </source>
</evidence>
<feature type="transmembrane region" description="Helical" evidence="11">
    <location>
        <begin position="699"/>
        <end position="718"/>
    </location>
</feature>
<dbReference type="GeneID" id="110781121"/>
<feature type="transmembrane region" description="Helical" evidence="11">
    <location>
        <begin position="481"/>
        <end position="504"/>
    </location>
</feature>
<keyword evidence="5" id="KW-0808">Transferase</keyword>
<feature type="transmembrane region" description="Helical" evidence="11">
    <location>
        <begin position="12"/>
        <end position="32"/>
    </location>
</feature>
<feature type="transmembrane region" description="Helical" evidence="11">
    <location>
        <begin position="753"/>
        <end position="772"/>
    </location>
</feature>
<keyword evidence="6 11" id="KW-0812">Transmembrane</keyword>
<feature type="transmembrane region" description="Helical" evidence="11">
    <location>
        <begin position="778"/>
        <end position="797"/>
    </location>
</feature>
<reference evidence="13" key="1">
    <citation type="journal article" date="2021" name="Nat. Commun.">
        <title>Genomic analyses provide insights into spinach domestication and the genetic basis of agronomic traits.</title>
        <authorList>
            <person name="Cai X."/>
            <person name="Sun X."/>
            <person name="Xu C."/>
            <person name="Sun H."/>
            <person name="Wang X."/>
            <person name="Ge C."/>
            <person name="Zhang Z."/>
            <person name="Wang Q."/>
            <person name="Fei Z."/>
            <person name="Jiao C."/>
            <person name="Wang Q."/>
        </authorList>
    </citation>
    <scope>NUCLEOTIDE SEQUENCE [LARGE SCALE GENOMIC DNA]</scope>
    <source>
        <strain evidence="13">cv. Varoflay</strain>
    </source>
</reference>
<dbReference type="Gene3D" id="3.40.720.10">
    <property type="entry name" value="Alkaline Phosphatase, subunit A"/>
    <property type="match status" value="1"/>
</dbReference>
<comment type="subcellular location">
    <subcellularLocation>
        <location evidence="1">Endoplasmic reticulum membrane</location>
        <topology evidence="1">Multi-pass membrane protein</topology>
    </subcellularLocation>
</comment>
<dbReference type="InterPro" id="IPR039527">
    <property type="entry name" value="PIGG/GPI7"/>
</dbReference>
<dbReference type="Proteomes" id="UP000813463">
    <property type="component" value="Chromosome 3"/>
</dbReference>
<feature type="transmembrane region" description="Helical" evidence="11">
    <location>
        <begin position="809"/>
        <end position="829"/>
    </location>
</feature>
<keyword evidence="4" id="KW-0337">GPI-anchor biosynthesis</keyword>
<feature type="transmembrane region" description="Helical" evidence="11">
    <location>
        <begin position="894"/>
        <end position="914"/>
    </location>
</feature>
<dbReference type="Pfam" id="PF19316">
    <property type="entry name" value="PIGO_PIGG"/>
    <property type="match status" value="1"/>
</dbReference>
<dbReference type="AlphaFoldDB" id="A0A9R0JNR6"/>
<sequence>MSLISCKSLTIWTIFAMALQIAGLYLFVLGFFPVKPALSGASGPESYRPPGNESFEDFDVSSMNSDDLRSLYLELSEVPPLYSRLILLVVDGLPAEFVLGKDGKPPTKAFVDAMPYTRSLLANGMATGYHAKAAPPTVTMPRLKAMVSGAIGGFLDVALNFNTQAFLDDNLLGQFFRIGWKMTMFGDETWLKLFPKLFTRKDGVSSFFVKDTIVVDLNVSRHMPEELNRDDWHLMILHYLGLDHVGHIGGRKSVLMPPKLREMDDVIKMIHLDSILSNDSKQGDTLLLVVSDHGMTESGNHGGSSYEETDSLALFIYPSSKAPSDDVSVIKDTMNQVDIAPTLALLFGVPIPMNNVGVIVVDCLLSLTDGQLLRALELNSWQLLRLLKAQLPGLSCVVSASGYPADTRWSKVSLCSGTVEEMFCCLYSKAASLHTFWKSSTTSRSDSGLHYNHTVNAYHDFLMTASEWLTRKVTDKPFGQLAFGILAMVLSSLVFLRLLFCLRIEECLKENQGCAEMKSWSLEEIFVVVVVVFLVVSMGSSSMVEEEQYIWHFLTATLFWIIIRKVMKSLPLGDQDRLNKSSYNSRFSQLCSILVMLICGRIIRAWHQGGVNWTHLPDISKWLTQAGRSQEKAIRVLSVISVTSLSLLAFSKSRLNKLFSNLLQFFFLLSGYLVLQHVMIHQDDEFLVSGHGATFMAQIIYAVLSIVTCFTVLASPWLSPVTTCKESASNRQLDCSQSVKNRMISLSKGLNESAYLTGWAYVISWSLLQLLLQKPSNSMPVFLLLLQISAAMTYFSSNGAYRKSWVEVSALYFIGMAGHFGLGNSNTLATIDVAGAFMGISSHSTVLSGILMLCITYASPILVLLSLTMYVSLKNESYYGLDHTLDFGLLLKTVLAVPFLVPLGINSVLLVAYTIVLLQMRNHLFIWSVFSPKYLYVCATTACVYIGTFILTANVLYISLVYTLRRKRMSEVVQTTEREVIDQ</sequence>
<dbReference type="InterPro" id="IPR037674">
    <property type="entry name" value="PIG-G_N"/>
</dbReference>
<comment type="pathway">
    <text evidence="2">Glycolipid biosynthesis; glycosylphosphatidylinositol-anchor biosynthesis.</text>
</comment>
<feature type="transmembrane region" description="Helical" evidence="11">
    <location>
        <begin position="662"/>
        <end position="679"/>
    </location>
</feature>
<evidence type="ECO:0000256" key="6">
    <source>
        <dbReference type="ARBA" id="ARBA00022692"/>
    </source>
</evidence>
<proteinExistence type="inferred from homology"/>
<evidence type="ECO:0000313" key="14">
    <source>
        <dbReference type="RefSeq" id="XP_021841058.1"/>
    </source>
</evidence>
<dbReference type="InterPro" id="IPR017850">
    <property type="entry name" value="Alkaline_phosphatase_core_sf"/>
</dbReference>
<dbReference type="Pfam" id="PF01663">
    <property type="entry name" value="Phosphodiest"/>
    <property type="match status" value="1"/>
</dbReference>
<dbReference type="InterPro" id="IPR045687">
    <property type="entry name" value="PIGG/GPI7_C"/>
</dbReference>
<dbReference type="InterPro" id="IPR002591">
    <property type="entry name" value="Phosphodiest/P_Trfase"/>
</dbReference>
<dbReference type="FunFam" id="3.40.720.10:FF:000078">
    <property type="entry name" value="GPI ethanolamine phosphate transferase 2 isoform X4"/>
    <property type="match status" value="1"/>
</dbReference>
<evidence type="ECO:0000256" key="8">
    <source>
        <dbReference type="ARBA" id="ARBA00022989"/>
    </source>
</evidence>
<evidence type="ECO:0000259" key="12">
    <source>
        <dbReference type="Pfam" id="PF19316"/>
    </source>
</evidence>
<dbReference type="CDD" id="cd16024">
    <property type="entry name" value="GPI_EPT_2"/>
    <property type="match status" value="1"/>
</dbReference>
<keyword evidence="7" id="KW-0256">Endoplasmic reticulum</keyword>
<evidence type="ECO:0000256" key="11">
    <source>
        <dbReference type="SAM" id="Phobius"/>
    </source>
</evidence>
<dbReference type="PANTHER" id="PTHR23072">
    <property type="entry name" value="PHOSPHATIDYLINOSITOL GLYCAN-RELATED"/>
    <property type="match status" value="1"/>
</dbReference>
<feature type="transmembrane region" description="Helical" evidence="11">
    <location>
        <begin position="587"/>
        <end position="607"/>
    </location>
</feature>
<organism evidence="13 14">
    <name type="scientific">Spinacia oleracea</name>
    <name type="common">Spinach</name>
    <dbReference type="NCBI Taxonomy" id="3562"/>
    <lineage>
        <taxon>Eukaryota</taxon>
        <taxon>Viridiplantae</taxon>
        <taxon>Streptophyta</taxon>
        <taxon>Embryophyta</taxon>
        <taxon>Tracheophyta</taxon>
        <taxon>Spermatophyta</taxon>
        <taxon>Magnoliopsida</taxon>
        <taxon>eudicotyledons</taxon>
        <taxon>Gunneridae</taxon>
        <taxon>Pentapetalae</taxon>
        <taxon>Caryophyllales</taxon>
        <taxon>Chenopodiaceae</taxon>
        <taxon>Chenopodioideae</taxon>
        <taxon>Anserineae</taxon>
        <taxon>Spinacia</taxon>
    </lineage>
</organism>
<dbReference type="KEGG" id="soe:110781121"/>
<feature type="transmembrane region" description="Helical" evidence="11">
    <location>
        <begin position="549"/>
        <end position="567"/>
    </location>
</feature>
<dbReference type="GO" id="GO:0051267">
    <property type="term" value="F:CP2 mannose-ethanolamine phosphotransferase activity"/>
    <property type="evidence" value="ECO:0000318"/>
    <property type="project" value="GO_Central"/>
</dbReference>